<dbReference type="InterPro" id="IPR020565">
    <property type="entry name" value="ImidazoleglycerP_deHydtase_CS"/>
</dbReference>
<feature type="binding site" evidence="12">
    <location>
        <position position="8"/>
    </location>
    <ligand>
        <name>Mg(2+)</name>
        <dbReference type="ChEBI" id="CHEBI:18420"/>
    </ligand>
</feature>
<comment type="catalytic activity">
    <reaction evidence="11 12">
        <text>L-histidinol phosphate + H2O = L-histidinol + phosphate</text>
        <dbReference type="Rhea" id="RHEA:14465"/>
        <dbReference type="ChEBI" id="CHEBI:15377"/>
        <dbReference type="ChEBI" id="CHEBI:43474"/>
        <dbReference type="ChEBI" id="CHEBI:57699"/>
        <dbReference type="ChEBI" id="CHEBI:57980"/>
        <dbReference type="EC" id="3.1.3.15"/>
    </reaction>
</comment>
<dbReference type="GO" id="GO:0004401">
    <property type="term" value="F:histidinol-phosphatase activity"/>
    <property type="evidence" value="ECO:0007669"/>
    <property type="project" value="UniProtKB-UniRule"/>
</dbReference>
<dbReference type="UniPathway" id="UPA00031">
    <property type="reaction ID" value="UER00011"/>
</dbReference>
<evidence type="ECO:0000256" key="6">
    <source>
        <dbReference type="ARBA" id="ARBA00022801"/>
    </source>
</evidence>
<dbReference type="NCBIfam" id="NF002114">
    <property type="entry name" value="PRK00951.2-4"/>
    <property type="match status" value="1"/>
</dbReference>
<keyword evidence="5 12" id="KW-0479">Metal-binding</keyword>
<dbReference type="InterPro" id="IPR005954">
    <property type="entry name" value="HisB_N"/>
</dbReference>
<dbReference type="GO" id="GO:0004424">
    <property type="term" value="F:imidazoleglycerol-phosphate dehydratase activity"/>
    <property type="evidence" value="ECO:0007669"/>
    <property type="project" value="UniProtKB-UniRule"/>
</dbReference>
<keyword evidence="7 12" id="KW-0460">Magnesium</keyword>
<comment type="cofactor">
    <cofactor evidence="1 12">
        <name>Mg(2+)</name>
        <dbReference type="ChEBI" id="CHEBI:18420"/>
    </cofactor>
</comment>
<protein>
    <recommendedName>
        <fullName evidence="12">Histidine biosynthesis bifunctional protein HisB</fullName>
    </recommendedName>
    <domain>
        <recommendedName>
            <fullName evidence="12">Histidinol-phosphatase</fullName>
            <ecNumber evidence="12">3.1.3.15</ecNumber>
        </recommendedName>
    </domain>
    <domain>
        <recommendedName>
            <fullName evidence="12">Imidazoleglycerol-phosphate dehydratase</fullName>
            <shortName evidence="12">IGPD</shortName>
            <ecNumber evidence="12">4.2.1.19</ecNumber>
        </recommendedName>
    </domain>
</protein>
<keyword evidence="4 12" id="KW-0028">Amino-acid biosynthesis</keyword>
<dbReference type="Gene3D" id="3.30.230.40">
    <property type="entry name" value="Imidazole glycerol phosphate dehydratase, domain 1"/>
    <property type="match status" value="2"/>
</dbReference>
<dbReference type="RefSeq" id="WP_094486061.1">
    <property type="nucleotide sequence ID" value="NZ_NOXX01000188.1"/>
</dbReference>
<evidence type="ECO:0000256" key="7">
    <source>
        <dbReference type="ARBA" id="ARBA00022842"/>
    </source>
</evidence>
<comment type="pathway">
    <text evidence="12">Amino-acid biosynthesis; L-histidine biosynthesis; L-histidine from 5-phospho-alpha-D-ribose 1-diphosphate: step 8/9.</text>
</comment>
<dbReference type="Proteomes" id="UP000216035">
    <property type="component" value="Unassembled WGS sequence"/>
</dbReference>
<dbReference type="Pfam" id="PF00475">
    <property type="entry name" value="IGPD"/>
    <property type="match status" value="1"/>
</dbReference>
<dbReference type="AlphaFoldDB" id="A0A255ZTX6"/>
<dbReference type="InterPro" id="IPR020566">
    <property type="entry name" value="His_synth_bifunc_HisB"/>
</dbReference>
<sequence>MKKVLFIDRDGTLIIEPKTDFQVDSLEKLEFYPYVFQYLGKIAKELDYDLVMVTNQDGLGTASFPESTFWPAHNKMLQAFENEGILFKEVLIDTSFENENLPTRKPGTALLTHYIKGNYDLANSFVIGDRETDVQLAKNLGCKSIFLGETATNADLATTAWATIYQYLKSQPRTATVTRKTKETDIAITLNLDGSGKANINTGLGFFDHLLEQIAKHGSFDLAISVRGDLHIDEHHTIEDVALTLGQAFFEALGSKIGIERYGFVLPMDDCLAQLALDFGGRPWLVWKAKFKREKVGDVPTEMFEHFFKSFSDQAKCNINIKAKGKNEHHKIESLFKAFGKCLKMAATKNNQFSIPSTKGTL</sequence>
<feature type="active site" description="Nucleophile" evidence="12">
    <location>
        <position position="8"/>
    </location>
</feature>
<evidence type="ECO:0000256" key="1">
    <source>
        <dbReference type="ARBA" id="ARBA00001946"/>
    </source>
</evidence>
<keyword evidence="3 12" id="KW-0963">Cytoplasm</keyword>
<dbReference type="NCBIfam" id="TIGR01261">
    <property type="entry name" value="hisB_Nterm"/>
    <property type="match status" value="1"/>
</dbReference>
<dbReference type="OrthoDB" id="9790411at2"/>
<dbReference type="HAMAP" id="MF_01022">
    <property type="entry name" value="Bifunc_HisB"/>
    <property type="match status" value="1"/>
</dbReference>
<feature type="binding site" evidence="12">
    <location>
        <position position="129"/>
    </location>
    <ligand>
        <name>Mg(2+)</name>
        <dbReference type="ChEBI" id="CHEBI:18420"/>
    </ligand>
</feature>
<dbReference type="GO" id="GO:0005737">
    <property type="term" value="C:cytoplasm"/>
    <property type="evidence" value="ECO:0007669"/>
    <property type="project" value="UniProtKB-SubCell"/>
</dbReference>
<dbReference type="EMBL" id="NOXX01000188">
    <property type="protein sequence ID" value="OYQ44849.1"/>
    <property type="molecule type" value="Genomic_DNA"/>
</dbReference>
<feature type="region of interest" description="Imidazoleglycerol-phosphate dehydratase" evidence="12">
    <location>
        <begin position="173"/>
        <end position="362"/>
    </location>
</feature>
<proteinExistence type="inferred from homology"/>
<feature type="region of interest" description="Histidinol-phosphatase" evidence="12">
    <location>
        <begin position="1"/>
        <end position="172"/>
    </location>
</feature>
<accession>A0A255ZTX6</accession>
<dbReference type="InterPro" id="IPR038494">
    <property type="entry name" value="IGPD_sf"/>
</dbReference>
<dbReference type="GO" id="GO:0000105">
    <property type="term" value="P:L-histidine biosynthetic process"/>
    <property type="evidence" value="ECO:0007669"/>
    <property type="project" value="UniProtKB-UniRule"/>
</dbReference>
<gene>
    <name evidence="12" type="primary">hisB</name>
    <name evidence="13" type="ORF">CHX27_07045</name>
</gene>
<dbReference type="NCBIfam" id="NF002111">
    <property type="entry name" value="PRK00951.2-1"/>
    <property type="match status" value="1"/>
</dbReference>
<dbReference type="NCBIfam" id="NF003937">
    <property type="entry name" value="PRK05446.1"/>
    <property type="match status" value="1"/>
</dbReference>
<keyword evidence="8 12" id="KW-0368">Histidine biosynthesis</keyword>
<dbReference type="InterPro" id="IPR006549">
    <property type="entry name" value="HAD-SF_hydro_IIIA"/>
</dbReference>
<comment type="similarity">
    <text evidence="12">In the C-terminal section; belongs to the imidazoleglycerol-phosphate dehydratase family.</text>
</comment>
<dbReference type="FunFam" id="3.30.230.40:FF:000001">
    <property type="entry name" value="Imidazoleglycerol-phosphate dehydratase HisB"/>
    <property type="match status" value="1"/>
</dbReference>
<dbReference type="HAMAP" id="MF_00076">
    <property type="entry name" value="HisB"/>
    <property type="match status" value="1"/>
</dbReference>
<dbReference type="InterPro" id="IPR020568">
    <property type="entry name" value="Ribosomal_Su5_D2-typ_SF"/>
</dbReference>
<dbReference type="SUPFAM" id="SSF56784">
    <property type="entry name" value="HAD-like"/>
    <property type="match status" value="1"/>
</dbReference>
<comment type="caution">
    <text evidence="12">Lacks conserved residue(s) required for the propagation of feature annotation.</text>
</comment>
<dbReference type="NCBIfam" id="TIGR01662">
    <property type="entry name" value="HAD-SF-IIIA"/>
    <property type="match status" value="1"/>
</dbReference>
<evidence type="ECO:0000256" key="4">
    <source>
        <dbReference type="ARBA" id="ARBA00022605"/>
    </source>
</evidence>
<evidence type="ECO:0000256" key="2">
    <source>
        <dbReference type="ARBA" id="ARBA00005047"/>
    </source>
</evidence>
<dbReference type="PROSITE" id="PS00954">
    <property type="entry name" value="IGP_DEHYDRATASE_1"/>
    <property type="match status" value="1"/>
</dbReference>
<keyword evidence="6 12" id="KW-0378">Hydrolase</keyword>
<dbReference type="PANTHER" id="PTHR23133">
    <property type="entry name" value="IMIDAZOLEGLYCEROL-PHOSPHATE DEHYDRATASE HIS7"/>
    <property type="match status" value="1"/>
</dbReference>
<evidence type="ECO:0000256" key="3">
    <source>
        <dbReference type="ARBA" id="ARBA00022490"/>
    </source>
</evidence>
<dbReference type="CDD" id="cd07914">
    <property type="entry name" value="IGPD"/>
    <property type="match status" value="1"/>
</dbReference>
<dbReference type="PANTHER" id="PTHR23133:SF2">
    <property type="entry name" value="IMIDAZOLEGLYCEROL-PHOSPHATE DEHYDRATASE"/>
    <property type="match status" value="1"/>
</dbReference>
<organism evidence="13 14">
    <name type="scientific">Flavobacterium aurantiibacter</name>
    <dbReference type="NCBI Taxonomy" id="2023067"/>
    <lineage>
        <taxon>Bacteria</taxon>
        <taxon>Pseudomonadati</taxon>
        <taxon>Bacteroidota</taxon>
        <taxon>Flavobacteriia</taxon>
        <taxon>Flavobacteriales</taxon>
        <taxon>Flavobacteriaceae</taxon>
        <taxon>Flavobacterium</taxon>
    </lineage>
</organism>
<evidence type="ECO:0000313" key="13">
    <source>
        <dbReference type="EMBL" id="OYQ44849.1"/>
    </source>
</evidence>
<evidence type="ECO:0000256" key="8">
    <source>
        <dbReference type="ARBA" id="ARBA00023102"/>
    </source>
</evidence>
<dbReference type="InterPro" id="IPR006543">
    <property type="entry name" value="Histidinol-phos"/>
</dbReference>
<comment type="subcellular location">
    <subcellularLocation>
        <location evidence="12">Cytoplasm</location>
    </subcellularLocation>
</comment>
<comment type="caution">
    <text evidence="13">The sequence shown here is derived from an EMBL/GenBank/DDBJ whole genome shotgun (WGS) entry which is preliminary data.</text>
</comment>
<dbReference type="SUPFAM" id="SSF54211">
    <property type="entry name" value="Ribosomal protein S5 domain 2-like"/>
    <property type="match status" value="2"/>
</dbReference>
<feature type="binding site" evidence="12">
    <location>
        <position position="10"/>
    </location>
    <ligand>
        <name>Mg(2+)</name>
        <dbReference type="ChEBI" id="CHEBI:18420"/>
    </ligand>
</feature>
<dbReference type="Pfam" id="PF13242">
    <property type="entry name" value="Hydrolase_like"/>
    <property type="match status" value="1"/>
</dbReference>
<keyword evidence="9 12" id="KW-0456">Lyase</keyword>
<evidence type="ECO:0000256" key="5">
    <source>
        <dbReference type="ARBA" id="ARBA00022723"/>
    </source>
</evidence>
<dbReference type="InterPro" id="IPR036412">
    <property type="entry name" value="HAD-like_sf"/>
</dbReference>
<evidence type="ECO:0000256" key="10">
    <source>
        <dbReference type="ARBA" id="ARBA00023268"/>
    </source>
</evidence>
<dbReference type="NCBIfam" id="TIGR01656">
    <property type="entry name" value="Histidinol-ppas"/>
    <property type="match status" value="1"/>
</dbReference>
<name>A0A255ZTX6_9FLAO</name>
<dbReference type="Gene3D" id="3.40.50.1000">
    <property type="entry name" value="HAD superfamily/HAD-like"/>
    <property type="match status" value="1"/>
</dbReference>
<dbReference type="InterPro" id="IPR000807">
    <property type="entry name" value="ImidazoleglycerolP_deHydtase"/>
</dbReference>
<comment type="similarity">
    <text evidence="12">In the N-terminal section; belongs to the histidinol-phosphatase family.</text>
</comment>
<dbReference type="FunFam" id="3.30.230.40:FF:000003">
    <property type="entry name" value="Imidazoleglycerol-phosphate dehydratase HisB"/>
    <property type="match status" value="1"/>
</dbReference>
<evidence type="ECO:0000313" key="14">
    <source>
        <dbReference type="Proteomes" id="UP000216035"/>
    </source>
</evidence>
<comment type="catalytic activity">
    <reaction evidence="12">
        <text>D-erythro-1-(imidazol-4-yl)glycerol 3-phosphate = 3-(imidazol-4-yl)-2-oxopropyl phosphate + H2O</text>
        <dbReference type="Rhea" id="RHEA:11040"/>
        <dbReference type="ChEBI" id="CHEBI:15377"/>
        <dbReference type="ChEBI" id="CHEBI:57766"/>
        <dbReference type="ChEBI" id="CHEBI:58278"/>
        <dbReference type="EC" id="4.2.1.19"/>
    </reaction>
</comment>
<reference evidence="13 14" key="1">
    <citation type="submission" date="2017-07" db="EMBL/GenBank/DDBJ databases">
        <title>Flavobacterium cyanobacteriorum sp. nov., isolated from cyanobacterial aggregates in a eutrophic lake.</title>
        <authorList>
            <person name="Cai H."/>
        </authorList>
    </citation>
    <scope>NUCLEOTIDE SEQUENCE [LARGE SCALE GENOMIC DNA]</scope>
    <source>
        <strain evidence="13 14">TH167</strain>
    </source>
</reference>
<keyword evidence="14" id="KW-1185">Reference proteome</keyword>
<evidence type="ECO:0000256" key="12">
    <source>
        <dbReference type="HAMAP-Rule" id="MF_01022"/>
    </source>
</evidence>
<feature type="active site" description="Proton donor" evidence="12">
    <location>
        <position position="10"/>
    </location>
</feature>
<dbReference type="GO" id="GO:0046872">
    <property type="term" value="F:metal ion binding"/>
    <property type="evidence" value="ECO:0007669"/>
    <property type="project" value="UniProtKB-KW"/>
</dbReference>
<evidence type="ECO:0000256" key="11">
    <source>
        <dbReference type="ARBA" id="ARBA00049158"/>
    </source>
</evidence>
<keyword evidence="10 12" id="KW-0511">Multifunctional enzyme</keyword>
<evidence type="ECO:0000256" key="9">
    <source>
        <dbReference type="ARBA" id="ARBA00023239"/>
    </source>
</evidence>
<comment type="pathway">
    <text evidence="2 12">Amino-acid biosynthesis; L-histidine biosynthesis; L-histidine from 5-phospho-alpha-D-ribose 1-diphosphate: step 6/9.</text>
</comment>
<dbReference type="InterPro" id="IPR023214">
    <property type="entry name" value="HAD_sf"/>
</dbReference>
<dbReference type="EC" id="3.1.3.15" evidence="12"/>
<dbReference type="EC" id="4.2.1.19" evidence="12"/>
<dbReference type="PROSITE" id="PS00955">
    <property type="entry name" value="IGP_DEHYDRATASE_2"/>
    <property type="match status" value="1"/>
</dbReference>